<evidence type="ECO:0000313" key="3">
    <source>
        <dbReference type="Proteomes" id="UP000010716"/>
    </source>
</evidence>
<dbReference type="Proteomes" id="UP000825179">
    <property type="component" value="Chromosome"/>
</dbReference>
<evidence type="ECO:0000313" key="4">
    <source>
        <dbReference type="Proteomes" id="UP000825179"/>
    </source>
</evidence>
<organism evidence="1 3">
    <name type="scientific">Caldalkalibacillus thermarum (strain TA2.A1)</name>
    <dbReference type="NCBI Taxonomy" id="986075"/>
    <lineage>
        <taxon>Bacteria</taxon>
        <taxon>Bacillati</taxon>
        <taxon>Bacillota</taxon>
        <taxon>Bacilli</taxon>
        <taxon>Bacillales</taxon>
        <taxon>Bacillaceae</taxon>
        <taxon>Caldalkalibacillus</taxon>
    </lineage>
</organism>
<protein>
    <submittedName>
        <fullName evidence="1">Uncharacterized protein</fullName>
    </submittedName>
</protein>
<reference evidence="2 4" key="2">
    <citation type="journal article" date="2020" name="Extremophiles">
        <title>Genomic analysis of Caldalkalibacillus thermarum TA2.A1 reveals aerobic alkaliphilic metabolism and evolutionary hallmarks linking alkaliphilic bacteria and plant life.</title>
        <authorList>
            <person name="de Jong S.I."/>
            <person name="van den Broek M.A."/>
            <person name="Merkel A.Y."/>
            <person name="de la Torre Cortes P."/>
            <person name="Kalamorz F."/>
            <person name="Cook G.M."/>
            <person name="van Loosdrecht M.C.M."/>
            <person name="McMillan D.G.G."/>
        </authorList>
    </citation>
    <scope>NUCLEOTIDE SEQUENCE [LARGE SCALE GENOMIC DNA]</scope>
    <source>
        <strain evidence="2 4">TA2.A1</strain>
    </source>
</reference>
<reference evidence="1 3" key="1">
    <citation type="journal article" date="2011" name="J. Bacteriol.">
        <title>Draft genome sequence of the thermoalkaliphilic Caldalkalibacillus thermarum strain TA2.A1.</title>
        <authorList>
            <person name="Kalamorz F."/>
            <person name="Keis S."/>
            <person name="McMillan D.G."/>
            <person name="Olsson K."/>
            <person name="Stanton J.A."/>
            <person name="Stockwell P."/>
            <person name="Black M.A."/>
            <person name="Klingeman D.M."/>
            <person name="Land M.L."/>
            <person name="Han C.S."/>
            <person name="Martin S.L."/>
            <person name="Becher S.A."/>
            <person name="Peddie C.J."/>
            <person name="Morgan H.W."/>
            <person name="Matthies D."/>
            <person name="Preiss L."/>
            <person name="Meier T."/>
            <person name="Brown S.D."/>
            <person name="Cook G.M."/>
        </authorList>
    </citation>
    <scope>NUCLEOTIDE SEQUENCE [LARGE SCALE GENOMIC DNA]</scope>
    <source>
        <strain evidence="1 3">TA2.A1</strain>
    </source>
</reference>
<keyword evidence="4" id="KW-1185">Reference proteome</keyword>
<dbReference type="EMBL" id="CP082237">
    <property type="protein sequence ID" value="QZT33980.1"/>
    <property type="molecule type" value="Genomic_DNA"/>
</dbReference>
<dbReference type="EMBL" id="AFCE01000085">
    <property type="protein sequence ID" value="EGL83741.1"/>
    <property type="molecule type" value="Genomic_DNA"/>
</dbReference>
<dbReference type="KEGG" id="cthu:HUR95_00630"/>
<proteinExistence type="predicted"/>
<dbReference type="Proteomes" id="UP000010716">
    <property type="component" value="Unassembled WGS sequence"/>
</dbReference>
<name>F5L4J5_CALTT</name>
<sequence length="67" mass="7991">MTLENVREIFGDTIQLSKYCFICAEDFWEIFKSVNDPYSYDEYTAIDNGEKGYKEFLDRCKEEGLLR</sequence>
<evidence type="ECO:0000313" key="2">
    <source>
        <dbReference type="EMBL" id="QZT33980.1"/>
    </source>
</evidence>
<evidence type="ECO:0000313" key="1">
    <source>
        <dbReference type="EMBL" id="EGL83741.1"/>
    </source>
</evidence>
<dbReference type="AlphaFoldDB" id="F5L4J5"/>
<gene>
    <name evidence="1" type="ORF">CathTA2_0708</name>
    <name evidence="2" type="ORF">HUR95_00630</name>
</gene>
<accession>F5L4J5</accession>
<reference evidence="2" key="3">
    <citation type="submission" date="2021-08" db="EMBL/GenBank/DDBJ databases">
        <authorList>
            <person name="de Jong S."/>
            <person name="van den Broek M."/>
            <person name="Merkel A."/>
            <person name="de la Torre Cortes P."/>
            <person name="Kalamorz F."/>
            <person name="Cook G."/>
            <person name="van Loosdrecht M."/>
            <person name="McMillan D."/>
        </authorList>
    </citation>
    <scope>NUCLEOTIDE SEQUENCE</scope>
    <source>
        <strain evidence="2">TA2.A1</strain>
    </source>
</reference>
<dbReference type="RefSeq" id="WP_007503164.1">
    <property type="nucleotide sequence ID" value="NZ_AFCE01000085.1"/>
</dbReference>